<feature type="domain" description="Peptidase S24/S26A/S26B/S26C" evidence="1">
    <location>
        <begin position="110"/>
        <end position="201"/>
    </location>
</feature>
<name>A0A246JH89_9BURK</name>
<dbReference type="GO" id="GO:0003677">
    <property type="term" value="F:DNA binding"/>
    <property type="evidence" value="ECO:0007669"/>
    <property type="project" value="InterPro"/>
</dbReference>
<dbReference type="InterPro" id="IPR010982">
    <property type="entry name" value="Lambda_DNA-bd_dom_sf"/>
</dbReference>
<evidence type="ECO:0000313" key="3">
    <source>
        <dbReference type="Proteomes" id="UP000197468"/>
    </source>
</evidence>
<gene>
    <name evidence="2" type="ORF">CDN99_06520</name>
</gene>
<dbReference type="AlphaFoldDB" id="A0A246JH89"/>
<organism evidence="2 3">
    <name type="scientific">Roseateles aquatilis</name>
    <dbReference type="NCBI Taxonomy" id="431061"/>
    <lineage>
        <taxon>Bacteria</taxon>
        <taxon>Pseudomonadati</taxon>
        <taxon>Pseudomonadota</taxon>
        <taxon>Betaproteobacteria</taxon>
        <taxon>Burkholderiales</taxon>
        <taxon>Sphaerotilaceae</taxon>
        <taxon>Roseateles</taxon>
    </lineage>
</organism>
<dbReference type="CDD" id="cd06529">
    <property type="entry name" value="S24_LexA-like"/>
    <property type="match status" value="1"/>
</dbReference>
<proteinExistence type="predicted"/>
<reference evidence="2 3" key="1">
    <citation type="journal article" date="2008" name="Int. J. Syst. Evol. Microbiol.">
        <title>Description of Roseateles aquatilis sp. nov. and Roseateles terrae sp. nov., in the class Betaproteobacteria, and emended description of the genus Roseateles.</title>
        <authorList>
            <person name="Gomila M."/>
            <person name="Bowien B."/>
            <person name="Falsen E."/>
            <person name="Moore E.R."/>
            <person name="Lalucat J."/>
        </authorList>
    </citation>
    <scope>NUCLEOTIDE SEQUENCE [LARGE SCALE GENOMIC DNA]</scope>
    <source>
        <strain evidence="2 3">CCUG 48205</strain>
    </source>
</reference>
<dbReference type="Gene3D" id="2.10.109.10">
    <property type="entry name" value="Umud Fragment, subunit A"/>
    <property type="match status" value="1"/>
</dbReference>
<dbReference type="EMBL" id="NIOF01000002">
    <property type="protein sequence ID" value="OWQ92007.1"/>
    <property type="molecule type" value="Genomic_DNA"/>
</dbReference>
<protein>
    <recommendedName>
        <fullName evidence="1">Peptidase S24/S26A/S26B/S26C domain-containing protein</fullName>
    </recommendedName>
</protein>
<keyword evidence="3" id="KW-1185">Reference proteome</keyword>
<accession>A0A246JH89</accession>
<evidence type="ECO:0000313" key="2">
    <source>
        <dbReference type="EMBL" id="OWQ92007.1"/>
    </source>
</evidence>
<dbReference type="Pfam" id="PF00717">
    <property type="entry name" value="Peptidase_S24"/>
    <property type="match status" value="1"/>
</dbReference>
<dbReference type="InterPro" id="IPR036286">
    <property type="entry name" value="LexA/Signal_pep-like_sf"/>
</dbReference>
<evidence type="ECO:0000259" key="1">
    <source>
        <dbReference type="Pfam" id="PF00717"/>
    </source>
</evidence>
<dbReference type="Proteomes" id="UP000197468">
    <property type="component" value="Unassembled WGS sequence"/>
</dbReference>
<dbReference type="InterPro" id="IPR039418">
    <property type="entry name" value="LexA-like"/>
</dbReference>
<dbReference type="InterPro" id="IPR015927">
    <property type="entry name" value="Peptidase_S24_S26A/B/C"/>
</dbReference>
<dbReference type="SUPFAM" id="SSF51306">
    <property type="entry name" value="LexA/Signal peptidase"/>
    <property type="match status" value="1"/>
</dbReference>
<sequence length="210" mass="23294">MLDEKTSTADALRERFVALFETWKTAERGRSQAEFARLCARLSGRPCSPQAVSEWRRTGRMDKAWIPVVEQLLGASLGFSATTLSTGVAQYASLKAETVDGIRPFDWELLVNTKDLPTLFSVAMNDDSMAPRVRAGDKLVFNTSIANNPRPGDGVLVKDMADEVYFRLFRSGRQGHWEAHAMNPAYAALDSERDGLRILAVLTAVEARWG</sequence>
<dbReference type="Gene3D" id="1.10.260.40">
    <property type="entry name" value="lambda repressor-like DNA-binding domains"/>
    <property type="match status" value="1"/>
</dbReference>
<comment type="caution">
    <text evidence="2">The sequence shown here is derived from an EMBL/GenBank/DDBJ whole genome shotgun (WGS) entry which is preliminary data.</text>
</comment>